<name>A0A3M5TZI4_PSESX</name>
<accession>A0A3M5TZI4</accession>
<dbReference type="AlphaFoldDB" id="A0A3M5TZI4"/>
<proteinExistence type="predicted"/>
<comment type="caution">
    <text evidence="1">The sequence shown here is derived from an EMBL/GenBank/DDBJ whole genome shotgun (WGS) entry which is preliminary data.</text>
</comment>
<dbReference type="Proteomes" id="UP000280395">
    <property type="component" value="Unassembled WGS sequence"/>
</dbReference>
<sequence length="51" mass="5699">MNVDLRGSQADAGRFVHGFKHVVDQLANAVVYHRYRLGEGAQARIGKFEDV</sequence>
<dbReference type="EMBL" id="RBUA01001654">
    <property type="protein sequence ID" value="RMU38906.1"/>
    <property type="molecule type" value="Genomic_DNA"/>
</dbReference>
<evidence type="ECO:0000313" key="2">
    <source>
        <dbReference type="Proteomes" id="UP000280395"/>
    </source>
</evidence>
<protein>
    <submittedName>
        <fullName evidence="1">Uncharacterized protein</fullName>
    </submittedName>
</protein>
<gene>
    <name evidence="1" type="ORF">ALP29_200673</name>
</gene>
<organism evidence="1 2">
    <name type="scientific">Pseudomonas syringae pv. avii</name>
    <dbReference type="NCBI Taxonomy" id="663959"/>
    <lineage>
        <taxon>Bacteria</taxon>
        <taxon>Pseudomonadati</taxon>
        <taxon>Pseudomonadota</taxon>
        <taxon>Gammaproteobacteria</taxon>
        <taxon>Pseudomonadales</taxon>
        <taxon>Pseudomonadaceae</taxon>
        <taxon>Pseudomonas</taxon>
        <taxon>Pseudomonas syringae</taxon>
    </lineage>
</organism>
<reference evidence="1 2" key="1">
    <citation type="submission" date="2018-08" db="EMBL/GenBank/DDBJ databases">
        <title>Recombination of ecologically and evolutionarily significant loci maintains genetic cohesion in the Pseudomonas syringae species complex.</title>
        <authorList>
            <person name="Dillon M."/>
            <person name="Thakur S."/>
            <person name="Almeida R.N.D."/>
            <person name="Weir B.S."/>
            <person name="Guttman D.S."/>
        </authorList>
    </citation>
    <scope>NUCLEOTIDE SEQUENCE [LARGE SCALE GENOMIC DNA]</scope>
    <source>
        <strain evidence="1 2">ICMP 14479</strain>
    </source>
</reference>
<evidence type="ECO:0000313" key="1">
    <source>
        <dbReference type="EMBL" id="RMU38906.1"/>
    </source>
</evidence>